<keyword evidence="1" id="KW-1133">Transmembrane helix</keyword>
<evidence type="ECO:0000256" key="1">
    <source>
        <dbReference type="SAM" id="Phobius"/>
    </source>
</evidence>
<protein>
    <recommendedName>
        <fullName evidence="4">G protein-coupled receptor</fullName>
    </recommendedName>
</protein>
<feature type="transmembrane region" description="Helical" evidence="1">
    <location>
        <begin position="54"/>
        <end position="74"/>
    </location>
</feature>
<proteinExistence type="predicted"/>
<evidence type="ECO:0000313" key="2">
    <source>
        <dbReference type="EMBL" id="GMR34527.1"/>
    </source>
</evidence>
<feature type="non-terminal residue" evidence="2">
    <location>
        <position position="134"/>
    </location>
</feature>
<reference evidence="3" key="1">
    <citation type="submission" date="2022-10" db="EMBL/GenBank/DDBJ databases">
        <title>Genome assembly of Pristionchus species.</title>
        <authorList>
            <person name="Yoshida K."/>
            <person name="Sommer R.J."/>
        </authorList>
    </citation>
    <scope>NUCLEOTIDE SEQUENCE [LARGE SCALE GENOMIC DNA]</scope>
    <source>
        <strain evidence="3">RS5460</strain>
    </source>
</reference>
<evidence type="ECO:0000313" key="3">
    <source>
        <dbReference type="Proteomes" id="UP001328107"/>
    </source>
</evidence>
<keyword evidence="3" id="KW-1185">Reference proteome</keyword>
<dbReference type="Proteomes" id="UP001328107">
    <property type="component" value="Unassembled WGS sequence"/>
</dbReference>
<dbReference type="Gene3D" id="1.20.1070.10">
    <property type="entry name" value="Rhodopsin 7-helix transmembrane proteins"/>
    <property type="match status" value="1"/>
</dbReference>
<name>A0AAN4ZB51_9BILA</name>
<evidence type="ECO:0008006" key="4">
    <source>
        <dbReference type="Google" id="ProtNLM"/>
    </source>
</evidence>
<accession>A0AAN4ZB51</accession>
<sequence length="134" mass="14841">MRSYSFSSLNQRRMDCSSSFTSTVSAVLHFVLGITRLTAIALPLKHAKIWSGRMIAFYVLLWTVFFLAAIPLILPGSTSYVVNSNVFGTLGVEFSLLGTYFTNYSVGNTGIGAVAEFLNFLCYVGMCLKFRSFM</sequence>
<keyword evidence="1" id="KW-0812">Transmembrane</keyword>
<organism evidence="2 3">
    <name type="scientific">Pristionchus mayeri</name>
    <dbReference type="NCBI Taxonomy" id="1317129"/>
    <lineage>
        <taxon>Eukaryota</taxon>
        <taxon>Metazoa</taxon>
        <taxon>Ecdysozoa</taxon>
        <taxon>Nematoda</taxon>
        <taxon>Chromadorea</taxon>
        <taxon>Rhabditida</taxon>
        <taxon>Rhabditina</taxon>
        <taxon>Diplogasteromorpha</taxon>
        <taxon>Diplogasteroidea</taxon>
        <taxon>Neodiplogasteridae</taxon>
        <taxon>Pristionchus</taxon>
    </lineage>
</organism>
<feature type="transmembrane region" description="Helical" evidence="1">
    <location>
        <begin position="110"/>
        <end position="128"/>
    </location>
</feature>
<gene>
    <name evidence="2" type="ORF">PMAYCL1PPCAC_04722</name>
</gene>
<keyword evidence="1" id="KW-0472">Membrane</keyword>
<dbReference type="EMBL" id="BTRK01000002">
    <property type="protein sequence ID" value="GMR34527.1"/>
    <property type="molecule type" value="Genomic_DNA"/>
</dbReference>
<comment type="caution">
    <text evidence="2">The sequence shown here is derived from an EMBL/GenBank/DDBJ whole genome shotgun (WGS) entry which is preliminary data.</text>
</comment>
<dbReference type="AlphaFoldDB" id="A0AAN4ZB51"/>
<feature type="transmembrane region" description="Helical" evidence="1">
    <location>
        <begin position="20"/>
        <end position="42"/>
    </location>
</feature>